<protein>
    <submittedName>
        <fullName evidence="1">DUF1214 domain-containing protein</fullName>
    </submittedName>
</protein>
<reference evidence="2" key="1">
    <citation type="journal article" date="2019" name="Int. J. Syst. Evol. Microbiol.">
        <title>The Global Catalogue of Microorganisms (GCM) 10K type strain sequencing project: providing services to taxonomists for standard genome sequencing and annotation.</title>
        <authorList>
            <consortium name="The Broad Institute Genomics Platform"/>
            <consortium name="The Broad Institute Genome Sequencing Center for Infectious Disease"/>
            <person name="Wu L."/>
            <person name="Ma J."/>
        </authorList>
    </citation>
    <scope>NUCLEOTIDE SEQUENCE [LARGE SCALE GENOMIC DNA]</scope>
    <source>
        <strain evidence="2">JCM 15672</strain>
    </source>
</reference>
<accession>A0ABP5GAU3</accession>
<name>A0ABP5GAU3_9MICO</name>
<evidence type="ECO:0000313" key="1">
    <source>
        <dbReference type="EMBL" id="GAA2042205.1"/>
    </source>
</evidence>
<dbReference type="SUPFAM" id="SSF160935">
    <property type="entry name" value="VPA0735-like"/>
    <property type="match status" value="1"/>
</dbReference>
<comment type="caution">
    <text evidence="1">The sequence shown here is derived from an EMBL/GenBank/DDBJ whole genome shotgun (WGS) entry which is preliminary data.</text>
</comment>
<dbReference type="Gene3D" id="2.60.120.600">
    <property type="entry name" value="Domain of unknown function DUF1214, C-terminal domain"/>
    <property type="match status" value="1"/>
</dbReference>
<dbReference type="EMBL" id="BAAAPW010000005">
    <property type="protein sequence ID" value="GAA2042205.1"/>
    <property type="molecule type" value="Genomic_DNA"/>
</dbReference>
<proteinExistence type="predicted"/>
<gene>
    <name evidence="1" type="ORF">GCM10009819_30690</name>
</gene>
<sequence length="316" mass="34804">MSKKVTLKDFVRAETATRFAAQQAKAPVNAHVHDRVPVTLGNQSAPRPDLGVLRSYAVVDVTDQATISVAPSSVYQADQVIDEQHYTVGVVYPGEALTVRNADLSSGTHVFVLGRTALAEGVARAHELQDLRRIDAATANPYRPEDWDDASRLAIAARLERRADAADLDRAFGTPLTTISQQHVLGTRLDWGRLPPEHGQYHEGVATSTGCEIWTFEVPPLDVDHHGWFSVVKYDARGRLDLERAGMVGSELTRNGDGSISVYFGDEFCIGRGNIIAAEAGETFRYAIRLYRPRDVAETRDYVDGLRARPVERVLV</sequence>
<dbReference type="RefSeq" id="WP_344376352.1">
    <property type="nucleotide sequence ID" value="NZ_BAAAPW010000005.1"/>
</dbReference>
<keyword evidence="2" id="KW-1185">Reference proteome</keyword>
<evidence type="ECO:0000313" key="2">
    <source>
        <dbReference type="Proteomes" id="UP001501196"/>
    </source>
</evidence>
<dbReference type="InterPro" id="IPR037049">
    <property type="entry name" value="DUF1214_C_sf"/>
</dbReference>
<organism evidence="1 2">
    <name type="scientific">Agromyces tropicus</name>
    <dbReference type="NCBI Taxonomy" id="555371"/>
    <lineage>
        <taxon>Bacteria</taxon>
        <taxon>Bacillati</taxon>
        <taxon>Actinomycetota</taxon>
        <taxon>Actinomycetes</taxon>
        <taxon>Micrococcales</taxon>
        <taxon>Microbacteriaceae</taxon>
        <taxon>Agromyces</taxon>
    </lineage>
</organism>
<dbReference type="Proteomes" id="UP001501196">
    <property type="component" value="Unassembled WGS sequence"/>
</dbReference>